<gene>
    <name evidence="4" type="ORF">K8F61_16500</name>
</gene>
<dbReference type="InterPro" id="IPR043519">
    <property type="entry name" value="NT_sf"/>
</dbReference>
<dbReference type="InterPro" id="IPR041633">
    <property type="entry name" value="Polbeta"/>
</dbReference>
<accession>A0ABY3RUS6</accession>
<dbReference type="SUPFAM" id="SSF81301">
    <property type="entry name" value="Nucleotidyltransferase"/>
    <property type="match status" value="1"/>
</dbReference>
<dbReference type="Pfam" id="PF13427">
    <property type="entry name" value="AadA_C"/>
    <property type="match status" value="1"/>
</dbReference>
<organism evidence="4 5">
    <name type="scientific">Microbacterium resistens</name>
    <dbReference type="NCBI Taxonomy" id="156977"/>
    <lineage>
        <taxon>Bacteria</taxon>
        <taxon>Bacillati</taxon>
        <taxon>Actinomycetota</taxon>
        <taxon>Actinomycetes</taxon>
        <taxon>Micrococcales</taxon>
        <taxon>Microbacteriaceae</taxon>
        <taxon>Microbacterium</taxon>
    </lineage>
</organism>
<dbReference type="EMBL" id="CP082781">
    <property type="protein sequence ID" value="UGS26212.1"/>
    <property type="molecule type" value="Genomic_DNA"/>
</dbReference>
<dbReference type="Gene3D" id="3.30.460.10">
    <property type="entry name" value="Beta Polymerase, domain 2"/>
    <property type="match status" value="1"/>
</dbReference>
<keyword evidence="5" id="KW-1185">Reference proteome</keyword>
<evidence type="ECO:0000313" key="4">
    <source>
        <dbReference type="EMBL" id="UGS26212.1"/>
    </source>
</evidence>
<keyword evidence="1" id="KW-0808">Transferase</keyword>
<dbReference type="Pfam" id="PF18765">
    <property type="entry name" value="Polbeta"/>
    <property type="match status" value="1"/>
</dbReference>
<feature type="domain" description="Polymerase beta nucleotidyltransferase" evidence="3">
    <location>
        <begin position="25"/>
        <end position="68"/>
    </location>
</feature>
<evidence type="ECO:0000256" key="1">
    <source>
        <dbReference type="ARBA" id="ARBA00022679"/>
    </source>
</evidence>
<name>A0ABY3RUS6_9MICO</name>
<feature type="domain" description="Adenylyltransferase AadA C-terminal" evidence="2">
    <location>
        <begin position="156"/>
        <end position="256"/>
    </location>
</feature>
<dbReference type="InterPro" id="IPR025184">
    <property type="entry name" value="AadA_C"/>
</dbReference>
<dbReference type="RefSeq" id="WP_231819910.1">
    <property type="nucleotide sequence ID" value="NZ_CP082781.1"/>
</dbReference>
<evidence type="ECO:0000259" key="3">
    <source>
        <dbReference type="Pfam" id="PF18765"/>
    </source>
</evidence>
<evidence type="ECO:0000313" key="5">
    <source>
        <dbReference type="Proteomes" id="UP001199642"/>
    </source>
</evidence>
<evidence type="ECO:0000259" key="2">
    <source>
        <dbReference type="Pfam" id="PF13427"/>
    </source>
</evidence>
<sequence length="265" mass="28076">MGYGQSVAAQVAPVIRHLDEVSPGDVLGVYLFGSAASSGIRPESDIDLLVLTRRSLSTRERRDLTDLLLAVSGWQGQAARFPDARDRRPIELTSLAASRPGPWAGAPLRDFQYGEWLREEILDGHVPMPEHDPDVTVLIATAHHAHRVLLGQPLGTLLPAVPPEALTDAVLASVPAVLAGIEGDERNTLLTLARILVTLDTGQIVSKDAAAKTVADSLTGTDRALMECARSHYLGIGDTAWDAPAGATTALARLLANRAAGPRSS</sequence>
<dbReference type="CDD" id="cd05403">
    <property type="entry name" value="NT_KNTase_like"/>
    <property type="match status" value="1"/>
</dbReference>
<reference evidence="4 5" key="1">
    <citation type="submission" date="2023-01" db="EMBL/GenBank/DDBJ databases">
        <title>Characterization of estradiol degrading bacteria Microbacterium sp. MZT7 and reveal degrading genes through genome analysis.</title>
        <authorList>
            <person name="Hao P."/>
            <person name="Gao Y."/>
        </authorList>
    </citation>
    <scope>NUCLEOTIDE SEQUENCE [LARGE SCALE GENOMIC DNA]</scope>
    <source>
        <strain evidence="4 5">MZT7</strain>
    </source>
</reference>
<proteinExistence type="predicted"/>
<dbReference type="Proteomes" id="UP001199642">
    <property type="component" value="Chromosome"/>
</dbReference>
<protein>
    <submittedName>
        <fullName evidence="4">DUF4111 domain-containing protein</fullName>
    </submittedName>
</protein>